<sequence>MFDFIITRCRDKMDIHCTRAMRGPNCWTDHQMLRSEVAFKIQQKHNRQGTSKPTKLNGAKLSTISHRDSFEQNMDKSLAQWKEKETLTPDDECTALQQVVYNTAKTRSTRSTTAAYKDACRLLQKRTRALKSNWWERKAVELQRTADRNERKGFYTGLKEMWEPKK</sequence>
<proteinExistence type="predicted"/>
<reference evidence="1" key="1">
    <citation type="journal article" date="2023" name="Mol. Biol. Evol.">
        <title>Third-Generation Sequencing Reveals the Adaptive Role of the Epigenome in Three Deep-Sea Polychaetes.</title>
        <authorList>
            <person name="Perez M."/>
            <person name="Aroh O."/>
            <person name="Sun Y."/>
            <person name="Lan Y."/>
            <person name="Juniper S.K."/>
            <person name="Young C.R."/>
            <person name="Angers B."/>
            <person name="Qian P.Y."/>
        </authorList>
    </citation>
    <scope>NUCLEOTIDE SEQUENCE</scope>
    <source>
        <strain evidence="1">R07B-5</strain>
    </source>
</reference>
<protein>
    <recommendedName>
        <fullName evidence="3">Endonuclease-reverse transcriptase</fullName>
    </recommendedName>
</protein>
<dbReference type="AlphaFoldDB" id="A0AAD9NWM9"/>
<organism evidence="1 2">
    <name type="scientific">Ridgeia piscesae</name>
    <name type="common">Tubeworm</name>
    <dbReference type="NCBI Taxonomy" id="27915"/>
    <lineage>
        <taxon>Eukaryota</taxon>
        <taxon>Metazoa</taxon>
        <taxon>Spiralia</taxon>
        <taxon>Lophotrochozoa</taxon>
        <taxon>Annelida</taxon>
        <taxon>Polychaeta</taxon>
        <taxon>Sedentaria</taxon>
        <taxon>Canalipalpata</taxon>
        <taxon>Sabellida</taxon>
        <taxon>Siboglinidae</taxon>
        <taxon>Ridgeia</taxon>
    </lineage>
</organism>
<gene>
    <name evidence="1" type="ORF">NP493_295g09003</name>
</gene>
<dbReference type="EMBL" id="JAODUO010000294">
    <property type="protein sequence ID" value="KAK2183833.1"/>
    <property type="molecule type" value="Genomic_DNA"/>
</dbReference>
<evidence type="ECO:0000313" key="2">
    <source>
        <dbReference type="Proteomes" id="UP001209878"/>
    </source>
</evidence>
<evidence type="ECO:0008006" key="3">
    <source>
        <dbReference type="Google" id="ProtNLM"/>
    </source>
</evidence>
<keyword evidence="2" id="KW-1185">Reference proteome</keyword>
<name>A0AAD9NWM9_RIDPI</name>
<evidence type="ECO:0000313" key="1">
    <source>
        <dbReference type="EMBL" id="KAK2183833.1"/>
    </source>
</evidence>
<comment type="caution">
    <text evidence="1">The sequence shown here is derived from an EMBL/GenBank/DDBJ whole genome shotgun (WGS) entry which is preliminary data.</text>
</comment>
<accession>A0AAD9NWM9</accession>
<dbReference type="Proteomes" id="UP001209878">
    <property type="component" value="Unassembled WGS sequence"/>
</dbReference>